<comment type="caution">
    <text evidence="1">The sequence shown here is derived from an EMBL/GenBank/DDBJ whole genome shotgun (WGS) entry which is preliminary data.</text>
</comment>
<accession>A0A0F9R210</accession>
<dbReference type="EMBL" id="LAZR01004125">
    <property type="protein sequence ID" value="KKN11533.1"/>
    <property type="molecule type" value="Genomic_DNA"/>
</dbReference>
<gene>
    <name evidence="1" type="ORF">LCGC14_1025590</name>
</gene>
<name>A0A0F9R210_9ZZZZ</name>
<reference evidence="1" key="1">
    <citation type="journal article" date="2015" name="Nature">
        <title>Complex archaea that bridge the gap between prokaryotes and eukaryotes.</title>
        <authorList>
            <person name="Spang A."/>
            <person name="Saw J.H."/>
            <person name="Jorgensen S.L."/>
            <person name="Zaremba-Niedzwiedzka K."/>
            <person name="Martijn J."/>
            <person name="Lind A.E."/>
            <person name="van Eijk R."/>
            <person name="Schleper C."/>
            <person name="Guy L."/>
            <person name="Ettema T.J."/>
        </authorList>
    </citation>
    <scope>NUCLEOTIDE SEQUENCE</scope>
</reference>
<proteinExistence type="predicted"/>
<protein>
    <submittedName>
        <fullName evidence="1">Uncharacterized protein</fullName>
    </submittedName>
</protein>
<dbReference type="AlphaFoldDB" id="A0A0F9R210"/>
<organism evidence="1">
    <name type="scientific">marine sediment metagenome</name>
    <dbReference type="NCBI Taxonomy" id="412755"/>
    <lineage>
        <taxon>unclassified sequences</taxon>
        <taxon>metagenomes</taxon>
        <taxon>ecological metagenomes</taxon>
    </lineage>
</organism>
<evidence type="ECO:0000313" key="1">
    <source>
        <dbReference type="EMBL" id="KKN11533.1"/>
    </source>
</evidence>
<sequence>MNSNPNYSDYINLDNENLKISKLSGKIHFDNI</sequence>